<evidence type="ECO:0000256" key="4">
    <source>
        <dbReference type="ARBA" id="ARBA00022840"/>
    </source>
</evidence>
<feature type="domain" description="Asn/Gln amidotransferase" evidence="8">
    <location>
        <begin position="368"/>
        <end position="523"/>
    </location>
</feature>
<dbReference type="GO" id="GO:0032543">
    <property type="term" value="P:mitochondrial translation"/>
    <property type="evidence" value="ECO:0007669"/>
    <property type="project" value="UniProtKB-UniRule"/>
</dbReference>
<sequence>MLLRSCHTYRNLLQTRLLHTRPAYREDKRWPGWEVVVGIEVHAQIKTRQKLFSESLTSELGHTPNTNVSPYDAAFPGTLPHLNFKCVDLALRTALALQADIQPRSSFDRKHYFYSDLPTGYQITQFYAPIAKDGILKLSKHNLRVRINQIQLEQDTAKSMFDPRRKQSQIDLNRAGTGLMEIVSQPDMRSPEEAGDYVRTLQAVLRSVGSSDGNMEQGSFRCDVNVSVNRPGAPFGTRCEIKNLNSVKFTMIAITSEVFRQTALLESGRPVAQETRGFDEAKAETFKLRSKEDAPDYRYMPDPNLPPLLVDAEYVARMQEGMPELPERTRARLVARGLSERDADVLMSVDSGREVGFDGEAGSGGAVAYFDALAHGRDAKVVVNWTTHELLGQLAARKDKALTFSQNPVSVQQMGELIDLVQDGSLTGTSGKALLRHMIANPSPARPAALAAEMSLLAMTDRASSADALRALCEGAVAALPQEAAAVRMGNEKVIMKLVGRVMKESRGRADATAAAALFREMLVHSS</sequence>
<dbReference type="GO" id="GO:0050567">
    <property type="term" value="F:glutaminyl-tRNA synthase (glutamine-hydrolyzing) activity"/>
    <property type="evidence" value="ECO:0007669"/>
    <property type="project" value="UniProtKB-UniRule"/>
</dbReference>
<dbReference type="GO" id="GO:0070681">
    <property type="term" value="P:glutaminyl-tRNAGln biosynthesis via transamidation"/>
    <property type="evidence" value="ECO:0007669"/>
    <property type="project" value="UniProtKB-UniRule"/>
</dbReference>
<evidence type="ECO:0000313" key="10">
    <source>
        <dbReference type="Proteomes" id="UP000076532"/>
    </source>
</evidence>
<dbReference type="EC" id="6.3.5.-" evidence="7"/>
<dbReference type="InterPro" id="IPR006075">
    <property type="entry name" value="Asn/Gln-tRNA_Trfase_suB/E_cat"/>
</dbReference>
<dbReference type="NCBIfam" id="TIGR00133">
    <property type="entry name" value="gatB"/>
    <property type="match status" value="1"/>
</dbReference>
<dbReference type="InterPro" id="IPR004413">
    <property type="entry name" value="GatB"/>
</dbReference>
<dbReference type="SUPFAM" id="SSF89095">
    <property type="entry name" value="GatB/YqeY motif"/>
    <property type="match status" value="1"/>
</dbReference>
<keyword evidence="7" id="KW-0496">Mitochondrion</keyword>
<evidence type="ECO:0000256" key="7">
    <source>
        <dbReference type="HAMAP-Rule" id="MF_03147"/>
    </source>
</evidence>
<dbReference type="NCBIfam" id="NF004014">
    <property type="entry name" value="PRK05477.1-4"/>
    <property type="match status" value="1"/>
</dbReference>
<dbReference type="InterPro" id="IPR018027">
    <property type="entry name" value="Asn/Gln_amidotransferase"/>
</dbReference>
<evidence type="ECO:0000256" key="3">
    <source>
        <dbReference type="ARBA" id="ARBA00022741"/>
    </source>
</evidence>
<dbReference type="SMART" id="SM00845">
    <property type="entry name" value="GatB_Yqey"/>
    <property type="match status" value="1"/>
</dbReference>
<dbReference type="Gene3D" id="1.10.10.410">
    <property type="match status" value="1"/>
</dbReference>
<dbReference type="HAMAP" id="MF_00121">
    <property type="entry name" value="GatB"/>
    <property type="match status" value="1"/>
</dbReference>
<comment type="subunit">
    <text evidence="7">Subunit of the heterotrimeric GatCAB amidotransferase (AdT) complex, composed of A, B and C subunits.</text>
</comment>
<keyword evidence="5 7" id="KW-0648">Protein biosynthesis</keyword>
<evidence type="ECO:0000256" key="6">
    <source>
        <dbReference type="ARBA" id="ARBA00047913"/>
    </source>
</evidence>
<comment type="function">
    <text evidence="7">Allows the formation of correctly charged Gln-tRNA(Gln) through the transamidation of misacylated Glu-tRNA(Gln) in the mitochondria. The reaction takes place in the presence of glutamine and ATP through an activated gamma-phospho-Glu-tRNA(Gln).</text>
</comment>
<dbReference type="OrthoDB" id="1722066at2759"/>
<dbReference type="GO" id="GO:0005524">
    <property type="term" value="F:ATP binding"/>
    <property type="evidence" value="ECO:0007669"/>
    <property type="project" value="UniProtKB-KW"/>
</dbReference>
<comment type="subcellular location">
    <subcellularLocation>
        <location evidence="7">Mitochondrion</location>
    </subcellularLocation>
</comment>
<dbReference type="Pfam" id="PF02934">
    <property type="entry name" value="GatB_N"/>
    <property type="match status" value="1"/>
</dbReference>
<keyword evidence="2 7" id="KW-0436">Ligase</keyword>
<evidence type="ECO:0000259" key="8">
    <source>
        <dbReference type="SMART" id="SM00845"/>
    </source>
</evidence>
<protein>
    <recommendedName>
        <fullName evidence="7">Glutamyl-tRNA(Gln) amidotransferase subunit B, mitochondrial</fullName>
        <shortName evidence="7">Glu-AdT subunit B</shortName>
        <ecNumber evidence="7">6.3.5.-</ecNumber>
    </recommendedName>
</protein>
<keyword evidence="10" id="KW-1185">Reference proteome</keyword>
<dbReference type="NCBIfam" id="NF004012">
    <property type="entry name" value="PRK05477.1-2"/>
    <property type="match status" value="1"/>
</dbReference>
<dbReference type="InterPro" id="IPR003789">
    <property type="entry name" value="Asn/Gln_tRNA_amidoTrase-B-like"/>
</dbReference>
<dbReference type="Proteomes" id="UP000076532">
    <property type="component" value="Unassembled WGS sequence"/>
</dbReference>
<keyword evidence="3 7" id="KW-0547">Nucleotide-binding</keyword>
<keyword evidence="4 7" id="KW-0067">ATP-binding</keyword>
<dbReference type="InterPro" id="IPR023168">
    <property type="entry name" value="GatB_Yqey_C_2"/>
</dbReference>
<reference evidence="9 10" key="1">
    <citation type="journal article" date="2016" name="Mol. Biol. Evol.">
        <title>Comparative Genomics of Early-Diverging Mushroom-Forming Fungi Provides Insights into the Origins of Lignocellulose Decay Capabilities.</title>
        <authorList>
            <person name="Nagy L.G."/>
            <person name="Riley R."/>
            <person name="Tritt A."/>
            <person name="Adam C."/>
            <person name="Daum C."/>
            <person name="Floudas D."/>
            <person name="Sun H."/>
            <person name="Yadav J.S."/>
            <person name="Pangilinan J."/>
            <person name="Larsson K.H."/>
            <person name="Matsuura K."/>
            <person name="Barry K."/>
            <person name="Labutti K."/>
            <person name="Kuo R."/>
            <person name="Ohm R.A."/>
            <person name="Bhattacharya S.S."/>
            <person name="Shirouzu T."/>
            <person name="Yoshinaga Y."/>
            <person name="Martin F.M."/>
            <person name="Grigoriev I.V."/>
            <person name="Hibbett D.S."/>
        </authorList>
    </citation>
    <scope>NUCLEOTIDE SEQUENCE [LARGE SCALE GENOMIC DNA]</scope>
    <source>
        <strain evidence="9 10">CBS 109695</strain>
    </source>
</reference>
<name>A0A166CA07_9AGAM</name>
<dbReference type="AlphaFoldDB" id="A0A166CA07"/>
<dbReference type="PROSITE" id="PS01234">
    <property type="entry name" value="GATB"/>
    <property type="match status" value="1"/>
</dbReference>
<evidence type="ECO:0000256" key="5">
    <source>
        <dbReference type="ARBA" id="ARBA00022917"/>
    </source>
</evidence>
<dbReference type="PANTHER" id="PTHR11659:SF0">
    <property type="entry name" value="GLUTAMYL-TRNA(GLN) AMIDOTRANSFERASE SUBUNIT B, MITOCHONDRIAL"/>
    <property type="match status" value="1"/>
</dbReference>
<dbReference type="InterPro" id="IPR017958">
    <property type="entry name" value="Gln-tRNA_amidoTrfase_suB_CS"/>
</dbReference>
<dbReference type="STRING" id="436010.A0A166CA07"/>
<dbReference type="SUPFAM" id="SSF55931">
    <property type="entry name" value="Glutamine synthetase/guanido kinase"/>
    <property type="match status" value="1"/>
</dbReference>
<evidence type="ECO:0000256" key="1">
    <source>
        <dbReference type="ARBA" id="ARBA00005306"/>
    </source>
</evidence>
<comment type="similarity">
    <text evidence="1 7">Belongs to the GatB/GatE family. GatB subfamily.</text>
</comment>
<dbReference type="InterPro" id="IPR014746">
    <property type="entry name" value="Gln_synth/guanido_kin_cat_dom"/>
</dbReference>
<proteinExistence type="inferred from homology"/>
<evidence type="ECO:0000256" key="2">
    <source>
        <dbReference type="ARBA" id="ARBA00022598"/>
    </source>
</evidence>
<dbReference type="GO" id="GO:0030956">
    <property type="term" value="C:glutamyl-tRNA(Gln) amidotransferase complex"/>
    <property type="evidence" value="ECO:0007669"/>
    <property type="project" value="UniProtKB-UniRule"/>
</dbReference>
<dbReference type="Pfam" id="PF02637">
    <property type="entry name" value="GatB_Yqey"/>
    <property type="match status" value="1"/>
</dbReference>
<dbReference type="EMBL" id="KV417632">
    <property type="protein sequence ID" value="KZP13437.1"/>
    <property type="molecule type" value="Genomic_DNA"/>
</dbReference>
<dbReference type="GO" id="GO:0005739">
    <property type="term" value="C:mitochondrion"/>
    <property type="evidence" value="ECO:0007669"/>
    <property type="project" value="UniProtKB-SubCell"/>
</dbReference>
<comment type="catalytic activity">
    <reaction evidence="6 7">
        <text>L-glutamyl-tRNA(Gln) + L-glutamine + ATP + H2O = L-glutaminyl-tRNA(Gln) + L-glutamate + ADP + phosphate + H(+)</text>
        <dbReference type="Rhea" id="RHEA:17521"/>
        <dbReference type="Rhea" id="RHEA-COMP:9681"/>
        <dbReference type="Rhea" id="RHEA-COMP:9684"/>
        <dbReference type="ChEBI" id="CHEBI:15377"/>
        <dbReference type="ChEBI" id="CHEBI:15378"/>
        <dbReference type="ChEBI" id="CHEBI:29985"/>
        <dbReference type="ChEBI" id="CHEBI:30616"/>
        <dbReference type="ChEBI" id="CHEBI:43474"/>
        <dbReference type="ChEBI" id="CHEBI:58359"/>
        <dbReference type="ChEBI" id="CHEBI:78520"/>
        <dbReference type="ChEBI" id="CHEBI:78521"/>
        <dbReference type="ChEBI" id="CHEBI:456216"/>
    </reaction>
</comment>
<evidence type="ECO:0000313" key="9">
    <source>
        <dbReference type="EMBL" id="KZP13437.1"/>
    </source>
</evidence>
<dbReference type="InterPro" id="IPR017959">
    <property type="entry name" value="Asn/Gln-tRNA_amidoTrfase_suB/E"/>
</dbReference>
<organism evidence="9 10">
    <name type="scientific">Athelia psychrophila</name>
    <dbReference type="NCBI Taxonomy" id="1759441"/>
    <lineage>
        <taxon>Eukaryota</taxon>
        <taxon>Fungi</taxon>
        <taxon>Dikarya</taxon>
        <taxon>Basidiomycota</taxon>
        <taxon>Agaricomycotina</taxon>
        <taxon>Agaricomycetes</taxon>
        <taxon>Agaricomycetidae</taxon>
        <taxon>Atheliales</taxon>
        <taxon>Atheliaceae</taxon>
        <taxon>Athelia</taxon>
    </lineage>
</organism>
<accession>A0A166CA07</accession>
<gene>
    <name evidence="9" type="ORF">FIBSPDRAFT_869265</name>
</gene>
<dbReference type="PANTHER" id="PTHR11659">
    <property type="entry name" value="GLUTAMYL-TRNA GLN AMIDOTRANSFERASE SUBUNIT B MITOCHONDRIAL AND PROKARYOTIC PET112-RELATED"/>
    <property type="match status" value="1"/>
</dbReference>